<dbReference type="Proteomes" id="UP001432027">
    <property type="component" value="Unassembled WGS sequence"/>
</dbReference>
<proteinExistence type="predicted"/>
<gene>
    <name evidence="1" type="ORF">PENTCL1PPCAC_15275</name>
</gene>
<reference evidence="1" key="1">
    <citation type="submission" date="2023-10" db="EMBL/GenBank/DDBJ databases">
        <title>Genome assembly of Pristionchus species.</title>
        <authorList>
            <person name="Yoshida K."/>
            <person name="Sommer R.J."/>
        </authorList>
    </citation>
    <scope>NUCLEOTIDE SEQUENCE</scope>
    <source>
        <strain evidence="1">RS0144</strain>
    </source>
</reference>
<sequence>VSRRIDTKVTSRTAALCPPAHTHLEVLKLQQLPGVLHISAFSVDLPTAKHFVPIGEHARRTWKRWTSEEVDCFATFTFPPSLDFALFQSATIEHLEINKHLPIYLERGSVQQLQRLLAGCRVASATLVLDSRTLSSL</sequence>
<evidence type="ECO:0000313" key="1">
    <source>
        <dbReference type="EMBL" id="GMS93100.1"/>
    </source>
</evidence>
<name>A0AAV5TD48_9BILA</name>
<comment type="caution">
    <text evidence="1">The sequence shown here is derived from an EMBL/GenBank/DDBJ whole genome shotgun (WGS) entry which is preliminary data.</text>
</comment>
<feature type="non-terminal residue" evidence="1">
    <location>
        <position position="1"/>
    </location>
</feature>
<feature type="non-terminal residue" evidence="1">
    <location>
        <position position="137"/>
    </location>
</feature>
<dbReference type="AlphaFoldDB" id="A0AAV5TD48"/>
<keyword evidence="2" id="KW-1185">Reference proteome</keyword>
<evidence type="ECO:0000313" key="2">
    <source>
        <dbReference type="Proteomes" id="UP001432027"/>
    </source>
</evidence>
<accession>A0AAV5TD48</accession>
<organism evidence="1 2">
    <name type="scientific">Pristionchus entomophagus</name>
    <dbReference type="NCBI Taxonomy" id="358040"/>
    <lineage>
        <taxon>Eukaryota</taxon>
        <taxon>Metazoa</taxon>
        <taxon>Ecdysozoa</taxon>
        <taxon>Nematoda</taxon>
        <taxon>Chromadorea</taxon>
        <taxon>Rhabditida</taxon>
        <taxon>Rhabditina</taxon>
        <taxon>Diplogasteromorpha</taxon>
        <taxon>Diplogasteroidea</taxon>
        <taxon>Neodiplogasteridae</taxon>
        <taxon>Pristionchus</taxon>
    </lineage>
</organism>
<dbReference type="EMBL" id="BTSX01000004">
    <property type="protein sequence ID" value="GMS93100.1"/>
    <property type="molecule type" value="Genomic_DNA"/>
</dbReference>
<protein>
    <submittedName>
        <fullName evidence="1">Uncharacterized protein</fullName>
    </submittedName>
</protein>